<keyword evidence="4" id="KW-1185">Reference proteome</keyword>
<dbReference type="SUPFAM" id="SSF54106">
    <property type="entry name" value="LysM domain"/>
    <property type="match status" value="5"/>
</dbReference>
<dbReference type="OrthoDB" id="2145421at2"/>
<feature type="domain" description="LysM" evidence="2">
    <location>
        <begin position="214"/>
        <end position="257"/>
    </location>
</feature>
<organism evidence="3 4">
    <name type="scientific">Globicatella sulfidifaciens DSM 15739</name>
    <dbReference type="NCBI Taxonomy" id="1121925"/>
    <lineage>
        <taxon>Bacteria</taxon>
        <taxon>Bacillati</taxon>
        <taxon>Bacillota</taxon>
        <taxon>Bacilli</taxon>
        <taxon>Lactobacillales</taxon>
        <taxon>Aerococcaceae</taxon>
        <taxon>Globicatella</taxon>
    </lineage>
</organism>
<evidence type="ECO:0000313" key="4">
    <source>
        <dbReference type="Proteomes" id="UP000189941"/>
    </source>
</evidence>
<dbReference type="Proteomes" id="UP000189941">
    <property type="component" value="Unassembled WGS sequence"/>
</dbReference>
<feature type="signal peptide" evidence="1">
    <location>
        <begin position="1"/>
        <end position="28"/>
    </location>
</feature>
<dbReference type="Gene3D" id="3.10.350.10">
    <property type="entry name" value="LysM domain"/>
    <property type="match status" value="5"/>
</dbReference>
<proteinExistence type="predicted"/>
<evidence type="ECO:0000259" key="2">
    <source>
        <dbReference type="PROSITE" id="PS51782"/>
    </source>
</evidence>
<dbReference type="RefSeq" id="WP_078756001.1">
    <property type="nucleotide sequence ID" value="NZ_FUWO01000010.1"/>
</dbReference>
<dbReference type="InterPro" id="IPR036779">
    <property type="entry name" value="LysM_dom_sf"/>
</dbReference>
<dbReference type="SMART" id="SM00257">
    <property type="entry name" value="LysM"/>
    <property type="match status" value="5"/>
</dbReference>
<dbReference type="Pfam" id="PF01476">
    <property type="entry name" value="LysM"/>
    <property type="match status" value="5"/>
</dbReference>
<accession>A0A1T4LZ60</accession>
<dbReference type="PANTHER" id="PTHR33734">
    <property type="entry name" value="LYSM DOMAIN-CONTAINING GPI-ANCHORED PROTEIN 2"/>
    <property type="match status" value="1"/>
</dbReference>
<feature type="domain" description="LysM" evidence="2">
    <location>
        <begin position="91"/>
        <end position="134"/>
    </location>
</feature>
<feature type="domain" description="LysM" evidence="2">
    <location>
        <begin position="29"/>
        <end position="72"/>
    </location>
</feature>
<feature type="domain" description="LysM" evidence="2">
    <location>
        <begin position="154"/>
        <end position="197"/>
    </location>
</feature>
<dbReference type="EMBL" id="FUWO01000010">
    <property type="protein sequence ID" value="SJZ59754.1"/>
    <property type="molecule type" value="Genomic_DNA"/>
</dbReference>
<dbReference type="AlphaFoldDB" id="A0A1T4LZ60"/>
<dbReference type="GO" id="GO:0008932">
    <property type="term" value="F:lytic endotransglycosylase activity"/>
    <property type="evidence" value="ECO:0007669"/>
    <property type="project" value="TreeGrafter"/>
</dbReference>
<dbReference type="PANTHER" id="PTHR33734:SF22">
    <property type="entry name" value="MEMBRANE-BOUND LYTIC MUREIN TRANSGLYCOSYLASE D"/>
    <property type="match status" value="1"/>
</dbReference>
<name>A0A1T4LZ60_9LACT</name>
<evidence type="ECO:0000256" key="1">
    <source>
        <dbReference type="SAM" id="SignalP"/>
    </source>
</evidence>
<keyword evidence="1" id="KW-0732">Signal</keyword>
<evidence type="ECO:0000313" key="3">
    <source>
        <dbReference type="EMBL" id="SJZ59754.1"/>
    </source>
</evidence>
<feature type="domain" description="LysM" evidence="2">
    <location>
        <begin position="268"/>
        <end position="311"/>
    </location>
</feature>
<dbReference type="STRING" id="1121925.SAMN02746011_01246"/>
<feature type="chain" id="PRO_5039463123" evidence="1">
    <location>
        <begin position="29"/>
        <end position="312"/>
    </location>
</feature>
<reference evidence="4" key="1">
    <citation type="submission" date="2017-02" db="EMBL/GenBank/DDBJ databases">
        <authorList>
            <person name="Varghese N."/>
            <person name="Submissions S."/>
        </authorList>
    </citation>
    <scope>NUCLEOTIDE SEQUENCE [LARGE SCALE GENOMIC DNA]</scope>
    <source>
        <strain evidence="4">DSM 15739</strain>
    </source>
</reference>
<dbReference type="InterPro" id="IPR018392">
    <property type="entry name" value="LysM"/>
</dbReference>
<sequence length="312" mass="33752">MKKFKRTLLVSIATLGFSVSPLMIEAQATQYSVVAGDTLWKVAKANGVTVAELKQWNNLTSDFLQIGQKLTVSATTPETPETPEEPSEPGTVYIVVAGDSLWKIANAHGVTVAQIKQWNNLTSDFLQIGQKLELTGTTAPETPETPEEPSEPSTVYTVVAGDSLWKIANAHGVTVAQIKQWNNLTSDFLQIGQKLKLTGTTAPETPEEPSEPSTVYTVVAGDSLWKIANAHGVTVAQIKQWNNLTSDFLQIGQKLKLAGTAAPEEPSKQYTVVKGDSLWTIAQAHGTTVAKIKQLNNLTSDFLQIGQKLTIK</sequence>
<protein>
    <submittedName>
        <fullName evidence="3">LysM repeat-containing protein</fullName>
    </submittedName>
</protein>
<gene>
    <name evidence="3" type="ORF">SAMN02746011_01246</name>
</gene>
<dbReference type="CDD" id="cd00118">
    <property type="entry name" value="LysM"/>
    <property type="match status" value="5"/>
</dbReference>
<dbReference type="PROSITE" id="PS51782">
    <property type="entry name" value="LYSM"/>
    <property type="match status" value="5"/>
</dbReference>